<sequence length="162" mass="16921">MSLDPRYHDIVKRCMITAAGIGGAGVFLPVLDMAGIAAIWTGMVVSIANASGNPMSKATVGKVVSAAVSAVSGYYVGSKILTFLAAPLLIAFPVAGVPAVLAVNVMLNGLFTYRLGKTCAADFSRPDFTAEDLGRLVGRIARLLVKVPLPSEVAEVRRLLFN</sequence>
<keyword evidence="1" id="KW-1133">Transmembrane helix</keyword>
<name>A0A1G7YZE8_9ACTN</name>
<organism evidence="2 3">
    <name type="scientific">Sinosporangium album</name>
    <dbReference type="NCBI Taxonomy" id="504805"/>
    <lineage>
        <taxon>Bacteria</taxon>
        <taxon>Bacillati</taxon>
        <taxon>Actinomycetota</taxon>
        <taxon>Actinomycetes</taxon>
        <taxon>Streptosporangiales</taxon>
        <taxon>Streptosporangiaceae</taxon>
        <taxon>Sinosporangium</taxon>
    </lineage>
</organism>
<protein>
    <submittedName>
        <fullName evidence="2">Uncharacterized protein</fullName>
    </submittedName>
</protein>
<proteinExistence type="predicted"/>
<evidence type="ECO:0000313" key="2">
    <source>
        <dbReference type="EMBL" id="SDH01787.1"/>
    </source>
</evidence>
<keyword evidence="3" id="KW-1185">Reference proteome</keyword>
<keyword evidence="1" id="KW-0472">Membrane</keyword>
<keyword evidence="1" id="KW-0812">Transmembrane</keyword>
<evidence type="ECO:0000313" key="3">
    <source>
        <dbReference type="Proteomes" id="UP000198923"/>
    </source>
</evidence>
<dbReference type="RefSeq" id="WP_176955412.1">
    <property type="nucleotide sequence ID" value="NZ_FNCN01000010.1"/>
</dbReference>
<dbReference type="Proteomes" id="UP000198923">
    <property type="component" value="Unassembled WGS sequence"/>
</dbReference>
<feature type="transmembrane region" description="Helical" evidence="1">
    <location>
        <begin position="83"/>
        <end position="107"/>
    </location>
</feature>
<accession>A0A1G7YZE8</accession>
<reference evidence="2 3" key="1">
    <citation type="submission" date="2016-10" db="EMBL/GenBank/DDBJ databases">
        <authorList>
            <person name="de Groot N.N."/>
        </authorList>
    </citation>
    <scope>NUCLEOTIDE SEQUENCE [LARGE SCALE GENOMIC DNA]</scope>
    <source>
        <strain evidence="2 3">CPCC 201354</strain>
    </source>
</reference>
<evidence type="ECO:0000256" key="1">
    <source>
        <dbReference type="SAM" id="Phobius"/>
    </source>
</evidence>
<gene>
    <name evidence="2" type="ORF">SAMN05421505_110124</name>
</gene>
<feature type="transmembrane region" description="Helical" evidence="1">
    <location>
        <begin position="20"/>
        <end position="47"/>
    </location>
</feature>
<dbReference type="AlphaFoldDB" id="A0A1G7YZE8"/>
<dbReference type="EMBL" id="FNCN01000010">
    <property type="protein sequence ID" value="SDH01787.1"/>
    <property type="molecule type" value="Genomic_DNA"/>
</dbReference>